<dbReference type="SUPFAM" id="SSF46894">
    <property type="entry name" value="C-terminal effector domain of the bipartite response regulators"/>
    <property type="match status" value="1"/>
</dbReference>
<dbReference type="GO" id="GO:0005737">
    <property type="term" value="C:cytoplasm"/>
    <property type="evidence" value="ECO:0007669"/>
    <property type="project" value="TreeGrafter"/>
</dbReference>
<dbReference type="InterPro" id="IPR036388">
    <property type="entry name" value="WH-like_DNA-bd_sf"/>
</dbReference>
<evidence type="ECO:0000313" key="5">
    <source>
        <dbReference type="Proteomes" id="UP001239397"/>
    </source>
</evidence>
<name>A0A9Y2JPG3_9PSEU</name>
<dbReference type="Pfam" id="PF00196">
    <property type="entry name" value="GerE"/>
    <property type="match status" value="1"/>
</dbReference>
<dbReference type="RefSeq" id="WP_285997463.1">
    <property type="nucleotide sequence ID" value="NZ_CP127295.1"/>
</dbReference>
<dbReference type="Proteomes" id="UP001239397">
    <property type="component" value="Chromosome"/>
</dbReference>
<dbReference type="InterPro" id="IPR011990">
    <property type="entry name" value="TPR-like_helical_dom_sf"/>
</dbReference>
<dbReference type="GO" id="GO:0006355">
    <property type="term" value="P:regulation of DNA-templated transcription"/>
    <property type="evidence" value="ECO:0007669"/>
    <property type="project" value="InterPro"/>
</dbReference>
<gene>
    <name evidence="4" type="ORF">QRX60_44335</name>
</gene>
<evidence type="ECO:0000256" key="2">
    <source>
        <dbReference type="ARBA" id="ARBA00022840"/>
    </source>
</evidence>
<dbReference type="CDD" id="cd06170">
    <property type="entry name" value="LuxR_C_like"/>
    <property type="match status" value="1"/>
</dbReference>
<dbReference type="GO" id="GO:0005524">
    <property type="term" value="F:ATP binding"/>
    <property type="evidence" value="ECO:0007669"/>
    <property type="project" value="UniProtKB-KW"/>
</dbReference>
<proteinExistence type="predicted"/>
<dbReference type="Gene3D" id="1.25.40.10">
    <property type="entry name" value="Tetratricopeptide repeat domain"/>
    <property type="match status" value="1"/>
</dbReference>
<evidence type="ECO:0000259" key="3">
    <source>
        <dbReference type="PROSITE" id="PS50043"/>
    </source>
</evidence>
<dbReference type="PROSITE" id="PS00622">
    <property type="entry name" value="HTH_LUXR_1"/>
    <property type="match status" value="1"/>
</dbReference>
<organism evidence="4 5">
    <name type="scientific">Amycolatopsis mongoliensis</name>
    <dbReference type="NCBI Taxonomy" id="715475"/>
    <lineage>
        <taxon>Bacteria</taxon>
        <taxon>Bacillati</taxon>
        <taxon>Actinomycetota</taxon>
        <taxon>Actinomycetes</taxon>
        <taxon>Pseudonocardiales</taxon>
        <taxon>Pseudonocardiaceae</taxon>
        <taxon>Amycolatopsis</taxon>
    </lineage>
</organism>
<dbReference type="AlphaFoldDB" id="A0A9Y2JPG3"/>
<dbReference type="InterPro" id="IPR016032">
    <property type="entry name" value="Sig_transdc_resp-reg_C-effctor"/>
</dbReference>
<reference evidence="4 5" key="1">
    <citation type="submission" date="2023-06" db="EMBL/GenBank/DDBJ databases">
        <authorList>
            <person name="Oyuntsetseg B."/>
            <person name="Kim S.B."/>
        </authorList>
    </citation>
    <scope>NUCLEOTIDE SEQUENCE [LARGE SCALE GENOMIC DNA]</scope>
    <source>
        <strain evidence="4 5">4-36</strain>
    </source>
</reference>
<dbReference type="PANTHER" id="PTHR16305:SF28">
    <property type="entry name" value="GUANYLATE CYCLASE DOMAIN-CONTAINING PROTEIN"/>
    <property type="match status" value="1"/>
</dbReference>
<dbReference type="EMBL" id="CP127295">
    <property type="protein sequence ID" value="WIY01002.1"/>
    <property type="molecule type" value="Genomic_DNA"/>
</dbReference>
<dbReference type="PANTHER" id="PTHR16305">
    <property type="entry name" value="TESTICULAR SOLUBLE ADENYLYL CYCLASE"/>
    <property type="match status" value="1"/>
</dbReference>
<sequence>MTAVRPEIADALARLRQGKPAALLVELDPGTRTADAFPELRAAARDAGFTVVTVTSVESDQLSARSRLLEALAGPGTAGHGPGTTQAAELLDSMSRDAPVVVVVEDAQWSDPATLLALRTLPPVLGHLAVLWAAGVAPGSSRAARATESLRRVGAVTIPAGTAVPRSTTSTSIAFLQVGAVIGVEFALDVAARVLERSVGSLLGEIDAAIAAGTIVDDGSMLRFTDARLRENIYDALPPSARKALHYEVAKEMLRPGTEPQAVWHLTRSTGRLTEADLEVVREAIDRLAAVSPEDAAELAFEVSHLFPAPDPRHTEFTTTAAEHLGNTSRVGEALSTLERVNLGGLSDQEEARLRLVAAHLHQAAGDDTEAMSHVTRALALPDVGAELELALIKTQAVGHLNLGEIEAARRITRSILDAARHSPDPATKVSADLFASQLAFGQAKVTTALQLAEQAAAGVEISATRPLSVPRIPELWLATVLLSTDRADEAPDLLLAGQRHAEKHGLAWSIPYWHTIRAIEQWLRDELDDAAAEAETALTTAERLDITRSLQLTRPVLAMVEADRGNVTHARRLLGGGRSLSARPRTYDMWTAAALIRLAPEEAADAHSWLGRHANVSRLMTLPPRVWPTLVPRGASGGKLLSLLDDIARTAGDQRVVGSAVAAARSASQGPPARRPKAAGRVPWGWDSLTVSELRVAKLVAEGHTNRAIAEQLRVSVHTVGTHLRHAFTKLDINTRVELTRHALQHGVLPEEP</sequence>
<feature type="domain" description="HTH luxR-type" evidence="3">
    <location>
        <begin position="683"/>
        <end position="748"/>
    </location>
</feature>
<dbReference type="GO" id="GO:0004016">
    <property type="term" value="F:adenylate cyclase activity"/>
    <property type="evidence" value="ECO:0007669"/>
    <property type="project" value="TreeGrafter"/>
</dbReference>
<protein>
    <submittedName>
        <fullName evidence="4">LuxR C-terminal-related transcriptional regulator</fullName>
    </submittedName>
</protein>
<dbReference type="PROSITE" id="PS50043">
    <property type="entry name" value="HTH_LUXR_2"/>
    <property type="match status" value="1"/>
</dbReference>
<dbReference type="InterPro" id="IPR000792">
    <property type="entry name" value="Tscrpt_reg_LuxR_C"/>
</dbReference>
<accession>A0A9Y2JPG3</accession>
<keyword evidence="2" id="KW-0067">ATP-binding</keyword>
<dbReference type="PRINTS" id="PR00038">
    <property type="entry name" value="HTHLUXR"/>
</dbReference>
<dbReference type="SMART" id="SM00421">
    <property type="entry name" value="HTH_LUXR"/>
    <property type="match status" value="1"/>
</dbReference>
<dbReference type="Gene3D" id="1.10.10.10">
    <property type="entry name" value="Winged helix-like DNA-binding domain superfamily/Winged helix DNA-binding domain"/>
    <property type="match status" value="1"/>
</dbReference>
<dbReference type="GO" id="GO:0003677">
    <property type="term" value="F:DNA binding"/>
    <property type="evidence" value="ECO:0007669"/>
    <property type="project" value="InterPro"/>
</dbReference>
<evidence type="ECO:0000256" key="1">
    <source>
        <dbReference type="ARBA" id="ARBA00022741"/>
    </source>
</evidence>
<evidence type="ECO:0000313" key="4">
    <source>
        <dbReference type="EMBL" id="WIY01002.1"/>
    </source>
</evidence>
<dbReference type="KEGG" id="amog:QRX60_44335"/>
<keyword evidence="5" id="KW-1185">Reference proteome</keyword>
<keyword evidence="1" id="KW-0547">Nucleotide-binding</keyword>